<evidence type="ECO:0000313" key="1">
    <source>
        <dbReference type="EMBL" id="SHO80317.1"/>
    </source>
</evidence>
<dbReference type="AlphaFoldDB" id="A0A1W1EHJ5"/>
<organism evidence="1">
    <name type="scientific">hydrothermal vent metagenome</name>
    <dbReference type="NCBI Taxonomy" id="652676"/>
    <lineage>
        <taxon>unclassified sequences</taxon>
        <taxon>metagenomes</taxon>
        <taxon>ecological metagenomes</taxon>
    </lineage>
</organism>
<protein>
    <submittedName>
        <fullName evidence="1">Uncharacterized protein</fullName>
    </submittedName>
</protein>
<dbReference type="EMBL" id="FRYL01000004">
    <property type="protein sequence ID" value="SHO80317.1"/>
    <property type="molecule type" value="Genomic_DNA"/>
</dbReference>
<name>A0A1W1EHJ5_9ZZZZ</name>
<gene>
    <name evidence="1" type="ORF">MNB_SV-15-643</name>
</gene>
<reference evidence="1" key="1">
    <citation type="submission" date="2016-10" db="EMBL/GenBank/DDBJ databases">
        <authorList>
            <person name="de Groot N.N."/>
        </authorList>
    </citation>
    <scope>NUCLEOTIDE SEQUENCE</scope>
</reference>
<accession>A0A1W1EHJ5</accession>
<proteinExistence type="predicted"/>
<sequence>MKAGLLGVDGTIQTDVNIYSIKEPKYLLNNNWFYGYDITLFNSQSLIKAEDIFNTFFPIDIAHKIRGIDFNIQVGRDIYRENDDSFGVSVVSGVSMPWIDTKMTQKIISNLWDLAQNSETTLYTYKLGVGANLYKKLHQNISVGARGLYAYQTGNIENDFIHSSFEANGVFKEMDISIMAINSQNIDLGIITLPQNIYTTLGYRYKYWRLDDIDMDILGIGIGFSAGDFEMSSDEVYLGVGYKF</sequence>